<dbReference type="InParanoid" id="A0A1E7ET81"/>
<evidence type="ECO:0000313" key="3">
    <source>
        <dbReference type="Proteomes" id="UP000095751"/>
    </source>
</evidence>
<dbReference type="KEGG" id="fcy:FRACYDRAFT_249115"/>
<evidence type="ECO:0000256" key="1">
    <source>
        <dbReference type="SAM" id="Phobius"/>
    </source>
</evidence>
<keyword evidence="1" id="KW-1133">Transmembrane helix</keyword>
<feature type="transmembrane region" description="Helical" evidence="1">
    <location>
        <begin position="12"/>
        <end position="35"/>
    </location>
</feature>
<keyword evidence="3" id="KW-1185">Reference proteome</keyword>
<gene>
    <name evidence="2" type="ORF">FRACYDRAFT_249115</name>
</gene>
<reference evidence="2 3" key="1">
    <citation type="submission" date="2016-09" db="EMBL/GenBank/DDBJ databases">
        <title>Extensive genetic diversity and differential bi-allelic expression allows diatom success in the polar Southern Ocean.</title>
        <authorList>
            <consortium name="DOE Joint Genome Institute"/>
            <person name="Mock T."/>
            <person name="Otillar R.P."/>
            <person name="Strauss J."/>
            <person name="Dupont C."/>
            <person name="Frickenhaus S."/>
            <person name="Maumus F."/>
            <person name="Mcmullan M."/>
            <person name="Sanges R."/>
            <person name="Schmutz J."/>
            <person name="Toseland A."/>
            <person name="Valas R."/>
            <person name="Veluchamy A."/>
            <person name="Ward B.J."/>
            <person name="Allen A."/>
            <person name="Barry K."/>
            <person name="Falciatore A."/>
            <person name="Ferrante M."/>
            <person name="Fortunato A.E."/>
            <person name="Gloeckner G."/>
            <person name="Gruber A."/>
            <person name="Hipkin R."/>
            <person name="Janech M."/>
            <person name="Kroth P."/>
            <person name="Leese F."/>
            <person name="Lindquist E."/>
            <person name="Lyon B.R."/>
            <person name="Martin J."/>
            <person name="Mayer C."/>
            <person name="Parker M."/>
            <person name="Quesneville H."/>
            <person name="Raymond J."/>
            <person name="Uhlig C."/>
            <person name="Valentin K.U."/>
            <person name="Worden A.Z."/>
            <person name="Armbrust E.V."/>
            <person name="Bowler C."/>
            <person name="Green B."/>
            <person name="Moulton V."/>
            <person name="Van Oosterhout C."/>
            <person name="Grigoriev I."/>
        </authorList>
    </citation>
    <scope>NUCLEOTIDE SEQUENCE [LARGE SCALE GENOMIC DNA]</scope>
    <source>
        <strain evidence="2 3">CCMP1102</strain>
    </source>
</reference>
<sequence length="173" mass="19460">MSMSGEEGLAELGWLAYAVVSVCCASLVLSSLAVIESDLLLPLTSLLLVLSEELDDLESWVDFYLFVGGGGEIVVATLLCFLFDFSMALWLTCFYPFCVRMTVDRRHLAFLMLMSGSWWRPSRAQPNTPRQYSPVPIIFDSTMHCNALSTLWLWDLYPRKSLSSACEKKHGRS</sequence>
<dbReference type="Proteomes" id="UP000095751">
    <property type="component" value="Unassembled WGS sequence"/>
</dbReference>
<name>A0A1E7ET81_9STRA</name>
<dbReference type="EMBL" id="KV784378">
    <property type="protein sequence ID" value="OEU08773.1"/>
    <property type="molecule type" value="Genomic_DNA"/>
</dbReference>
<keyword evidence="1" id="KW-0472">Membrane</keyword>
<dbReference type="AlphaFoldDB" id="A0A1E7ET81"/>
<evidence type="ECO:0000313" key="2">
    <source>
        <dbReference type="EMBL" id="OEU08773.1"/>
    </source>
</evidence>
<keyword evidence="1" id="KW-0812">Transmembrane</keyword>
<accession>A0A1E7ET81</accession>
<proteinExistence type="predicted"/>
<protein>
    <submittedName>
        <fullName evidence="2">Uncharacterized protein</fullName>
    </submittedName>
</protein>
<organism evidence="2 3">
    <name type="scientific">Fragilariopsis cylindrus CCMP1102</name>
    <dbReference type="NCBI Taxonomy" id="635003"/>
    <lineage>
        <taxon>Eukaryota</taxon>
        <taxon>Sar</taxon>
        <taxon>Stramenopiles</taxon>
        <taxon>Ochrophyta</taxon>
        <taxon>Bacillariophyta</taxon>
        <taxon>Bacillariophyceae</taxon>
        <taxon>Bacillariophycidae</taxon>
        <taxon>Bacillariales</taxon>
        <taxon>Bacillariaceae</taxon>
        <taxon>Fragilariopsis</taxon>
    </lineage>
</organism>
<feature type="transmembrane region" description="Helical" evidence="1">
    <location>
        <begin position="73"/>
        <end position="97"/>
    </location>
</feature>